<dbReference type="STRING" id="1907666.DSM25559_1052"/>
<keyword evidence="3" id="KW-0862">Zinc</keyword>
<dbReference type="GO" id="GO:0004341">
    <property type="term" value="F:gluconolactonase activity"/>
    <property type="evidence" value="ECO:0007669"/>
    <property type="project" value="TreeGrafter"/>
</dbReference>
<feature type="binding site" evidence="3">
    <location>
        <position position="107"/>
    </location>
    <ligand>
        <name>substrate</name>
    </ligand>
</feature>
<evidence type="ECO:0000313" key="5">
    <source>
        <dbReference type="EMBL" id="SCX11762.1"/>
    </source>
</evidence>
<evidence type="ECO:0000313" key="6">
    <source>
        <dbReference type="Proteomes" id="UP000187891"/>
    </source>
</evidence>
<evidence type="ECO:0000256" key="3">
    <source>
        <dbReference type="PIRSR" id="PIRSR605511-2"/>
    </source>
</evidence>
<keyword evidence="5" id="KW-0378">Hydrolase</keyword>
<proteinExistence type="inferred from homology"/>
<feature type="binding site" evidence="3">
    <location>
        <position position="157"/>
    </location>
    <ligand>
        <name>a divalent metal cation</name>
        <dbReference type="ChEBI" id="CHEBI:60240"/>
    </ligand>
</feature>
<organism evidence="5 6">
    <name type="scientific">Agrobacterium rosae</name>
    <dbReference type="NCBI Taxonomy" id="1972867"/>
    <lineage>
        <taxon>Bacteria</taxon>
        <taxon>Pseudomonadati</taxon>
        <taxon>Pseudomonadota</taxon>
        <taxon>Alphaproteobacteria</taxon>
        <taxon>Hyphomicrobiales</taxon>
        <taxon>Rhizobiaceae</taxon>
        <taxon>Rhizobium/Agrobacterium group</taxon>
        <taxon>Agrobacterium</taxon>
    </lineage>
</organism>
<feature type="domain" description="SMP-30/Gluconolactonase/LRE-like region" evidence="4">
    <location>
        <begin position="21"/>
        <end position="267"/>
    </location>
</feature>
<dbReference type="InterPro" id="IPR013658">
    <property type="entry name" value="SGL"/>
</dbReference>
<dbReference type="AlphaFoldDB" id="A0A1R3TLD9"/>
<comment type="cofactor">
    <cofactor evidence="3">
        <name>Zn(2+)</name>
        <dbReference type="ChEBI" id="CHEBI:29105"/>
    </cofactor>
    <text evidence="3">Binds 1 divalent metal cation per subunit.</text>
</comment>
<dbReference type="InterPro" id="IPR005511">
    <property type="entry name" value="SMP-30"/>
</dbReference>
<dbReference type="GO" id="GO:0019853">
    <property type="term" value="P:L-ascorbic acid biosynthetic process"/>
    <property type="evidence" value="ECO:0007669"/>
    <property type="project" value="TreeGrafter"/>
</dbReference>
<dbReference type="PRINTS" id="PR01790">
    <property type="entry name" value="SMP30FAMILY"/>
</dbReference>
<accession>A0A1R3TLD9</accession>
<dbReference type="InterPro" id="IPR011042">
    <property type="entry name" value="6-blade_b-propeller_TolB-like"/>
</dbReference>
<evidence type="ECO:0000259" key="4">
    <source>
        <dbReference type="Pfam" id="PF08450"/>
    </source>
</evidence>
<evidence type="ECO:0000256" key="1">
    <source>
        <dbReference type="ARBA" id="ARBA00008853"/>
    </source>
</evidence>
<dbReference type="EMBL" id="FMUE01000002">
    <property type="protein sequence ID" value="SCX11762.1"/>
    <property type="molecule type" value="Genomic_DNA"/>
</dbReference>
<feature type="binding site" evidence="3">
    <location>
        <position position="23"/>
    </location>
    <ligand>
        <name>a divalent metal cation</name>
        <dbReference type="ChEBI" id="CHEBI:60240"/>
    </ligand>
</feature>
<dbReference type="Proteomes" id="UP000187891">
    <property type="component" value="Unassembled WGS sequence"/>
</dbReference>
<feature type="active site" description="Proton donor/acceptor" evidence="2">
    <location>
        <position position="209"/>
    </location>
</feature>
<feature type="binding site" evidence="3">
    <location>
        <position position="127"/>
    </location>
    <ligand>
        <name>substrate</name>
    </ligand>
</feature>
<dbReference type="Pfam" id="PF08450">
    <property type="entry name" value="SGL"/>
    <property type="match status" value="1"/>
</dbReference>
<gene>
    <name evidence="5" type="primary">araB_1</name>
    <name evidence="5" type="ORF">DSM25559_1052</name>
</gene>
<protein>
    <submittedName>
        <fullName evidence="5">L-arabinolactonase</fullName>
        <ecNumber evidence="5">3.1.1.15</ecNumber>
    </submittedName>
</protein>
<dbReference type="PANTHER" id="PTHR10907:SF47">
    <property type="entry name" value="REGUCALCIN"/>
    <property type="match status" value="1"/>
</dbReference>
<comment type="similarity">
    <text evidence="1">Belongs to the SMP-30/CGR1 family.</text>
</comment>
<feature type="binding site" evidence="3">
    <location>
        <position position="209"/>
    </location>
    <ligand>
        <name>a divalent metal cation</name>
        <dbReference type="ChEBI" id="CHEBI:60240"/>
    </ligand>
</feature>
<sequence length="297" mass="31955">MTDHHPPHFTAERIARTGCTVGETPVWEPEHGRVTWVDSPGAALYRVTYPDGVVERFDLPLHVGALAIHADGGFIASTERGFARLSIVDGVVDLEFGAGPDLTPGWRMNDGACDRQGRFWSGSMAPDTSAPGAFGTLFSIETEGKVLERGGRFRTQNGLAWSPDGKSMYVSDSNPINPHVMMHDYDPATGDFTNEQLFADKATLGGRPDGAAIDVDGCYWIAASDSGRVLRMTPDGRIDAEIRIDVPNPTNICFIGSDLKTAFITTLRAGGTGPGGDVYAVDLPYQGLAEPRYHSGR</sequence>
<dbReference type="SUPFAM" id="SSF63829">
    <property type="entry name" value="Calcium-dependent phosphotriesterase"/>
    <property type="match status" value="1"/>
</dbReference>
<dbReference type="Gene3D" id="2.120.10.30">
    <property type="entry name" value="TolB, C-terminal domain"/>
    <property type="match status" value="1"/>
</dbReference>
<evidence type="ECO:0000256" key="2">
    <source>
        <dbReference type="PIRSR" id="PIRSR605511-1"/>
    </source>
</evidence>
<keyword evidence="3" id="KW-0479">Metal-binding</keyword>
<dbReference type="GO" id="GO:0005509">
    <property type="term" value="F:calcium ion binding"/>
    <property type="evidence" value="ECO:0007669"/>
    <property type="project" value="TreeGrafter"/>
</dbReference>
<name>A0A1R3TLD9_9HYPH</name>
<dbReference type="GO" id="GO:0050021">
    <property type="term" value="F:L-arabinonolactonase activity"/>
    <property type="evidence" value="ECO:0007669"/>
    <property type="project" value="UniProtKB-EC"/>
</dbReference>
<dbReference type="PANTHER" id="PTHR10907">
    <property type="entry name" value="REGUCALCIN"/>
    <property type="match status" value="1"/>
</dbReference>
<feature type="binding site" evidence="3">
    <location>
        <position position="109"/>
    </location>
    <ligand>
        <name>substrate</name>
    </ligand>
</feature>
<reference evidence="6" key="1">
    <citation type="submission" date="2016-10" db="EMBL/GenBank/DDBJ databases">
        <authorList>
            <person name="Wibberg D."/>
        </authorList>
    </citation>
    <scope>NUCLEOTIDE SEQUENCE [LARGE SCALE GENOMIC DNA]</scope>
</reference>
<dbReference type="RefSeq" id="WP_077118340.1">
    <property type="nucleotide sequence ID" value="NZ_FMUE01000002.1"/>
</dbReference>
<dbReference type="EC" id="3.1.1.15" evidence="5"/>